<sequence>MLVSPAHDGGSLRPIDWETLKDGGNSISRQMTERFAARCLSACLSLVYLFAVGEGKKKKRKRRGKASLSQMFAGWEKYESNSFGGGRQDGTRWLERRGGTC</sequence>
<accession>F2PHD7</accession>
<keyword evidence="1" id="KW-0472">Membrane</keyword>
<dbReference type="EMBL" id="DS995718">
    <property type="protein sequence ID" value="EGE01305.1"/>
    <property type="molecule type" value="Genomic_DNA"/>
</dbReference>
<feature type="transmembrane region" description="Helical" evidence="1">
    <location>
        <begin position="35"/>
        <end position="53"/>
    </location>
</feature>
<keyword evidence="1" id="KW-0812">Transmembrane</keyword>
<keyword evidence="3" id="KW-1185">Reference proteome</keyword>
<protein>
    <submittedName>
        <fullName evidence="2">Uncharacterized protein</fullName>
    </submittedName>
</protein>
<gene>
    <name evidence="2" type="ORF">TEQG_00358</name>
</gene>
<evidence type="ECO:0000313" key="3">
    <source>
        <dbReference type="Proteomes" id="UP000009169"/>
    </source>
</evidence>
<evidence type="ECO:0000313" key="2">
    <source>
        <dbReference type="EMBL" id="EGE01305.1"/>
    </source>
</evidence>
<proteinExistence type="predicted"/>
<dbReference type="HOGENOM" id="CLU_2293671_0_0_1"/>
<name>F2PHD7_TRIEC</name>
<dbReference type="VEuPathDB" id="FungiDB:TEQG_00358"/>
<evidence type="ECO:0000256" key="1">
    <source>
        <dbReference type="SAM" id="Phobius"/>
    </source>
</evidence>
<dbReference type="Proteomes" id="UP000009169">
    <property type="component" value="Unassembled WGS sequence"/>
</dbReference>
<keyword evidence="1" id="KW-1133">Transmembrane helix</keyword>
<reference evidence="3" key="1">
    <citation type="journal article" date="2012" name="MBio">
        <title>Comparative genome analysis of Trichophyton rubrum and related dermatophytes reveals candidate genes involved in infection.</title>
        <authorList>
            <person name="Martinez D.A."/>
            <person name="Oliver B.G."/>
            <person name="Graeser Y."/>
            <person name="Goldberg J.M."/>
            <person name="Li W."/>
            <person name="Martinez-Rossi N.M."/>
            <person name="Monod M."/>
            <person name="Shelest E."/>
            <person name="Barton R.C."/>
            <person name="Birch E."/>
            <person name="Brakhage A.A."/>
            <person name="Chen Z."/>
            <person name="Gurr S.J."/>
            <person name="Heiman D."/>
            <person name="Heitman J."/>
            <person name="Kosti I."/>
            <person name="Rossi A."/>
            <person name="Saif S."/>
            <person name="Samalova M."/>
            <person name="Saunders C.W."/>
            <person name="Shea T."/>
            <person name="Summerbell R.C."/>
            <person name="Xu J."/>
            <person name="Young S."/>
            <person name="Zeng Q."/>
            <person name="Birren B.W."/>
            <person name="Cuomo C.A."/>
            <person name="White T.C."/>
        </authorList>
    </citation>
    <scope>NUCLEOTIDE SEQUENCE [LARGE SCALE GENOMIC DNA]</scope>
    <source>
        <strain evidence="3">ATCC MYA-4606 / CBS 127.97</strain>
    </source>
</reference>
<organism evidence="2 3">
    <name type="scientific">Trichophyton equinum (strain ATCC MYA-4606 / CBS 127.97)</name>
    <name type="common">Horse ringworm fungus</name>
    <dbReference type="NCBI Taxonomy" id="559882"/>
    <lineage>
        <taxon>Eukaryota</taxon>
        <taxon>Fungi</taxon>
        <taxon>Dikarya</taxon>
        <taxon>Ascomycota</taxon>
        <taxon>Pezizomycotina</taxon>
        <taxon>Eurotiomycetes</taxon>
        <taxon>Eurotiomycetidae</taxon>
        <taxon>Onygenales</taxon>
        <taxon>Arthrodermataceae</taxon>
        <taxon>Trichophyton</taxon>
    </lineage>
</organism>
<dbReference type="AlphaFoldDB" id="F2PHD7"/>